<dbReference type="Gene3D" id="3.40.50.300">
    <property type="entry name" value="P-loop containing nucleotide triphosphate hydrolases"/>
    <property type="match status" value="1"/>
</dbReference>
<name>A0A1J4MNT7_9CRYT</name>
<dbReference type="VEuPathDB" id="CryptoDB:cand_029480"/>
<accession>A0A1J4MNT7</accession>
<dbReference type="GO" id="GO:0005739">
    <property type="term" value="C:mitochondrion"/>
    <property type="evidence" value="ECO:0007669"/>
    <property type="project" value="TreeGrafter"/>
</dbReference>
<comment type="similarity">
    <text evidence="3">Belongs to the AAA ATPase family.</text>
</comment>
<evidence type="ECO:0000256" key="4">
    <source>
        <dbReference type="SAM" id="Coils"/>
    </source>
</evidence>
<dbReference type="Proteomes" id="UP000186804">
    <property type="component" value="Unassembled WGS sequence"/>
</dbReference>
<dbReference type="InterPro" id="IPR003959">
    <property type="entry name" value="ATPase_AAA_core"/>
</dbReference>
<dbReference type="SMART" id="SM00382">
    <property type="entry name" value="AAA"/>
    <property type="match status" value="1"/>
</dbReference>
<dbReference type="OrthoDB" id="199596at2759"/>
<comment type="caution">
    <text evidence="7">The sequence shown here is derived from an EMBL/GenBank/DDBJ whole genome shotgun (WGS) entry which is preliminary data.</text>
</comment>
<evidence type="ECO:0000313" key="8">
    <source>
        <dbReference type="Proteomes" id="UP000186804"/>
    </source>
</evidence>
<evidence type="ECO:0000313" key="7">
    <source>
        <dbReference type="EMBL" id="OII75703.1"/>
    </source>
</evidence>
<protein>
    <submittedName>
        <fullName evidence="7">AAA family protein</fullName>
    </submittedName>
</protein>
<dbReference type="PANTHER" id="PTHR23075">
    <property type="entry name" value="PUTATIVE ATP-ASE"/>
    <property type="match status" value="1"/>
</dbReference>
<feature type="coiled-coil region" evidence="4">
    <location>
        <begin position="165"/>
        <end position="215"/>
    </location>
</feature>
<evidence type="ECO:0000256" key="1">
    <source>
        <dbReference type="ARBA" id="ARBA00022741"/>
    </source>
</evidence>
<dbReference type="InterPro" id="IPR003960">
    <property type="entry name" value="ATPase_AAA_CS"/>
</dbReference>
<dbReference type="InterPro" id="IPR021911">
    <property type="entry name" value="ATAD3_N"/>
</dbReference>
<dbReference type="GO" id="GO:0007005">
    <property type="term" value="P:mitochondrion organization"/>
    <property type="evidence" value="ECO:0007669"/>
    <property type="project" value="TreeGrafter"/>
</dbReference>
<dbReference type="Pfam" id="PF00004">
    <property type="entry name" value="AAA"/>
    <property type="match status" value="1"/>
</dbReference>
<dbReference type="RefSeq" id="XP_067067549.1">
    <property type="nucleotide sequence ID" value="XM_067213175.1"/>
</dbReference>
<proteinExistence type="inferred from homology"/>
<dbReference type="InterPro" id="IPR003593">
    <property type="entry name" value="AAA+_ATPase"/>
</dbReference>
<evidence type="ECO:0000256" key="3">
    <source>
        <dbReference type="RuleBase" id="RU003651"/>
    </source>
</evidence>
<feature type="region of interest" description="Disordered" evidence="5">
    <location>
        <begin position="615"/>
        <end position="635"/>
    </location>
</feature>
<dbReference type="GO" id="GO:0008270">
    <property type="term" value="F:zinc ion binding"/>
    <property type="evidence" value="ECO:0007669"/>
    <property type="project" value="TreeGrafter"/>
</dbReference>
<dbReference type="GO" id="GO:0016887">
    <property type="term" value="F:ATP hydrolysis activity"/>
    <property type="evidence" value="ECO:0007669"/>
    <property type="project" value="InterPro"/>
</dbReference>
<dbReference type="AlphaFoldDB" id="A0A1J4MNT7"/>
<evidence type="ECO:0000256" key="5">
    <source>
        <dbReference type="SAM" id="MobiDB-lite"/>
    </source>
</evidence>
<feature type="domain" description="AAA+ ATPase" evidence="6">
    <location>
        <begin position="346"/>
        <end position="481"/>
    </location>
</feature>
<dbReference type="Pfam" id="PF12037">
    <property type="entry name" value="ATAD3_N"/>
    <property type="match status" value="1"/>
</dbReference>
<dbReference type="EMBL" id="LRBS01000085">
    <property type="protein sequence ID" value="OII75703.1"/>
    <property type="molecule type" value="Genomic_DNA"/>
</dbReference>
<dbReference type="InterPro" id="IPR027417">
    <property type="entry name" value="P-loop_NTPase"/>
</dbReference>
<organism evidence="7 8">
    <name type="scientific">Cryptosporidium andersoni</name>
    <dbReference type="NCBI Taxonomy" id="117008"/>
    <lineage>
        <taxon>Eukaryota</taxon>
        <taxon>Sar</taxon>
        <taxon>Alveolata</taxon>
        <taxon>Apicomplexa</taxon>
        <taxon>Conoidasida</taxon>
        <taxon>Coccidia</taxon>
        <taxon>Eucoccidiorida</taxon>
        <taxon>Eimeriorina</taxon>
        <taxon>Cryptosporidiidae</taxon>
        <taxon>Cryptosporidium</taxon>
    </lineage>
</organism>
<keyword evidence="1 3" id="KW-0547">Nucleotide-binding</keyword>
<keyword evidence="2 3" id="KW-0067">ATP-binding</keyword>
<dbReference type="GeneID" id="92367132"/>
<dbReference type="PANTHER" id="PTHR23075:SF12">
    <property type="entry name" value="AAA+ ATPASE DOMAIN-CONTAINING PROTEIN"/>
    <property type="match status" value="1"/>
</dbReference>
<evidence type="ECO:0000259" key="6">
    <source>
        <dbReference type="SMART" id="SM00382"/>
    </source>
</evidence>
<dbReference type="PROSITE" id="PS00674">
    <property type="entry name" value="AAA"/>
    <property type="match status" value="1"/>
</dbReference>
<keyword evidence="8" id="KW-1185">Reference proteome</keyword>
<feature type="region of interest" description="Disordered" evidence="5">
    <location>
        <begin position="89"/>
        <end position="110"/>
    </location>
</feature>
<sequence>MFFRSLGYSSQNSGTLSQLKTEKNVVDNISGYFDPTALERGAKALKELDASPNAQKAFDLVRLQEVTRQMEIEKEMEQSAMYRTQAHNEKMRIEGEERRKTISHQQEEERVTAQYKARLEAEAYQKKLHDQQEQNTSWLKQQHEQFLLQEKVRKDNEQEILLLRQRQLEEEKKLEKENIKIKIREKTRGKIQLERENLDIHLQELKLRAEENRKTRIESIQSIFGNLSTMTGKLYEDKMKLATLVGGVTLIALGIYGSRSTAQVIAGYFESRLGKPSLVRETSRNKLSYIGDFVAKQTSFLKVLTSFMRKSGTSAICEDIILPKDLQERLEWTVNSLINSRKNNIPFRHMLLWGAPGTGKTLFARTLALKCGMDYAIMTGGDVGPLGRDAANELNKLFKWAKMSRHGLILFIDEAEAFLRKGRESTGSISENMRNVLSSFLYHTGTESKDLCILLATNAPECLDRAILDRIDESFEFPLPKHSERAMMINMFLNRNFPQNSVHSKRCNIRLDPTIDTTFVDYLASRTEGFSGRQLSKLIIGMQAAALGSGSNILTKGLAEAVLVWKLAYKYELKTNFGSNIYNSDGIVDIHKKSVIQYNHNYPKEDTGRLALNIGTSTNSSSKSDDEVQISRATT</sequence>
<gene>
    <name evidence="7" type="ORF">cand_029480</name>
</gene>
<keyword evidence="4" id="KW-0175">Coiled coil</keyword>
<evidence type="ECO:0000256" key="2">
    <source>
        <dbReference type="ARBA" id="ARBA00022840"/>
    </source>
</evidence>
<dbReference type="GO" id="GO:0005524">
    <property type="term" value="F:ATP binding"/>
    <property type="evidence" value="ECO:0007669"/>
    <property type="project" value="UniProtKB-KW"/>
</dbReference>
<reference evidence="7 8" key="1">
    <citation type="submission" date="2016-10" db="EMBL/GenBank/DDBJ databases">
        <title>Reductive evolution of mitochondrial metabolism and differential evolution of invasion-related proteins in Cryptosporidium.</title>
        <authorList>
            <person name="Liu S."/>
            <person name="Roellig D.M."/>
            <person name="Guo Y."/>
            <person name="Li N."/>
            <person name="Frace M.A."/>
            <person name="Tang K."/>
            <person name="Zhang L."/>
            <person name="Feng Y."/>
            <person name="Xiao L."/>
        </authorList>
    </citation>
    <scope>NUCLEOTIDE SEQUENCE [LARGE SCALE GENOMIC DNA]</scope>
    <source>
        <strain evidence="7">30847</strain>
    </source>
</reference>
<dbReference type="SUPFAM" id="SSF52540">
    <property type="entry name" value="P-loop containing nucleoside triphosphate hydrolases"/>
    <property type="match status" value="1"/>
</dbReference>